<feature type="transmembrane region" description="Helical" evidence="2">
    <location>
        <begin position="465"/>
        <end position="484"/>
    </location>
</feature>
<feature type="compositionally biased region" description="Low complexity" evidence="1">
    <location>
        <begin position="327"/>
        <end position="338"/>
    </location>
</feature>
<evidence type="ECO:0000313" key="3">
    <source>
        <dbReference type="EMBL" id="PKT68617.1"/>
    </source>
</evidence>
<feature type="transmembrane region" description="Helical" evidence="2">
    <location>
        <begin position="233"/>
        <end position="252"/>
    </location>
</feature>
<gene>
    <name evidence="3" type="ORF">CW362_34080</name>
</gene>
<dbReference type="OrthoDB" id="3696477at2"/>
<evidence type="ECO:0000313" key="4">
    <source>
        <dbReference type="Proteomes" id="UP000236178"/>
    </source>
</evidence>
<dbReference type="Proteomes" id="UP000236178">
    <property type="component" value="Unassembled WGS sequence"/>
</dbReference>
<keyword evidence="2" id="KW-1133">Transmembrane helix</keyword>
<feature type="transmembrane region" description="Helical" evidence="2">
    <location>
        <begin position="206"/>
        <end position="226"/>
    </location>
</feature>
<comment type="caution">
    <text evidence="3">The sequence shown here is derived from an EMBL/GenBank/DDBJ whole genome shotgun (WGS) entry which is preliminary data.</text>
</comment>
<evidence type="ECO:0000256" key="1">
    <source>
        <dbReference type="SAM" id="MobiDB-lite"/>
    </source>
</evidence>
<feature type="transmembrane region" description="Helical" evidence="2">
    <location>
        <begin position="179"/>
        <end position="200"/>
    </location>
</feature>
<protein>
    <submittedName>
        <fullName evidence="3">Uncharacterized protein</fullName>
    </submittedName>
</protein>
<keyword evidence="2" id="KW-0812">Transmembrane</keyword>
<feature type="transmembrane region" description="Helical" evidence="2">
    <location>
        <begin position="138"/>
        <end position="158"/>
    </location>
</feature>
<proteinExistence type="predicted"/>
<evidence type="ECO:0000256" key="2">
    <source>
        <dbReference type="SAM" id="Phobius"/>
    </source>
</evidence>
<name>A0A2I0SFA0_9ACTN</name>
<feature type="transmembrane region" description="Helical" evidence="2">
    <location>
        <begin position="514"/>
        <end position="533"/>
    </location>
</feature>
<dbReference type="EMBL" id="PJOS01000103">
    <property type="protein sequence ID" value="PKT68617.1"/>
    <property type="molecule type" value="Genomic_DNA"/>
</dbReference>
<feature type="region of interest" description="Disordered" evidence="1">
    <location>
        <begin position="1"/>
        <end position="34"/>
    </location>
</feature>
<sequence>MSGSLRTQPGAHGATRPLVPNQRRSTSWGKPDPIDELAAELGESVTAAVHPDEVAALLESDGLSDDQIRERYGVTDSFALAEALFERVDRGYPEPEGPAHDPWRIGLIGCLLRGVVFALPGLGYVLAAPLLAGPRGAFGLPAGTVPMLAGALCGWTWNQGLAHRAYTWTGLGDRTAARRALLVGTPAGVLLGSLVALAAAGSAGRGAVAFAAGQSGYLGAATVLLVMGRERTLLAALAPVTAGAVVTVFHPVPDPVRVALLLGSLAAVALLGFLEVAPVVRELGEGSWGAGLLALLPWRNPRGGAGPSGRAGEPRTASAGRPDAGKSGPAPGRSGALAARLRARRSAPRRHAGTLAYALFGLGSGVLVLYAALGDVLTGARTAAAAPAAVALTLSMGPAEWLLFRFRSGSLAGLRSSTSARGFRRAATGALLRCLTGYLAALLVLGLGASALWPHAPAAADGVRLGGLLLLGVVMWTGLLLQSFGAVTGTAAVVCAAALAQTAALATHTGDSHWVGLIVYGAAAGSQTVLARARIGKATAHR</sequence>
<feature type="transmembrane region" description="Helical" evidence="2">
    <location>
        <begin position="354"/>
        <end position="373"/>
    </location>
</feature>
<accession>A0A2I0SFA0</accession>
<keyword evidence="4" id="KW-1185">Reference proteome</keyword>
<organism evidence="3 4">
    <name type="scientific">Streptomyces populi</name>
    <dbReference type="NCBI Taxonomy" id="2058924"/>
    <lineage>
        <taxon>Bacteria</taxon>
        <taxon>Bacillati</taxon>
        <taxon>Actinomycetota</taxon>
        <taxon>Actinomycetes</taxon>
        <taxon>Kitasatosporales</taxon>
        <taxon>Streptomycetaceae</taxon>
        <taxon>Streptomyces</taxon>
    </lineage>
</organism>
<feature type="transmembrane region" description="Helical" evidence="2">
    <location>
        <begin position="258"/>
        <end position="277"/>
    </location>
</feature>
<feature type="transmembrane region" description="Helical" evidence="2">
    <location>
        <begin position="110"/>
        <end position="132"/>
    </location>
</feature>
<dbReference type="RefSeq" id="WP_103553483.1">
    <property type="nucleotide sequence ID" value="NZ_KZ626942.1"/>
</dbReference>
<feature type="transmembrane region" description="Helical" evidence="2">
    <location>
        <begin position="430"/>
        <end position="453"/>
    </location>
</feature>
<dbReference type="AlphaFoldDB" id="A0A2I0SFA0"/>
<feature type="transmembrane region" description="Helical" evidence="2">
    <location>
        <begin position="491"/>
        <end position="508"/>
    </location>
</feature>
<feature type="transmembrane region" description="Helical" evidence="2">
    <location>
        <begin position="385"/>
        <end position="404"/>
    </location>
</feature>
<feature type="region of interest" description="Disordered" evidence="1">
    <location>
        <begin position="304"/>
        <end position="338"/>
    </location>
</feature>
<keyword evidence="2" id="KW-0472">Membrane</keyword>
<reference evidence="3 4" key="1">
    <citation type="submission" date="2017-12" db="EMBL/GenBank/DDBJ databases">
        <title>Streptomyces populusis sp. nov., a novel endophytic actinobacterium isolated from stems of Populus adenopoda Maxim.</title>
        <authorList>
            <person name="Wang Z."/>
        </authorList>
    </citation>
    <scope>NUCLEOTIDE SEQUENCE [LARGE SCALE GENOMIC DNA]</scope>
    <source>
        <strain evidence="3 4">A249</strain>
    </source>
</reference>